<keyword evidence="4 8" id="KW-0805">Transcription regulation</keyword>
<dbReference type="InterPro" id="IPR037212">
    <property type="entry name" value="Med7/Med21-like"/>
</dbReference>
<sequence>MTSHDAELSRNMDRITQLQDGVDNLVTIMYSTLSFLSRKADFKQVNPDIPISQAIPCPEGTQPSQETFNQNCEELVQDFLRKAKQIEYLISILPPHNQQETPSANHHPPDTNHASSSNNNPQQNCQIPNKKEAATDIPQPKPNSTNQSEASETKDSEEEEDSEEFEQLQADLHAAQHEYDDALLDAEDLRTEIKTALRQILDQRVRLLSSSSSSSSGKNPNG</sequence>
<comment type="similarity">
    <text evidence="2 8">Belongs to the Mediator complex subunit 21 family.</text>
</comment>
<dbReference type="GO" id="GO:0016592">
    <property type="term" value="C:mediator complex"/>
    <property type="evidence" value="ECO:0007669"/>
    <property type="project" value="UniProtKB-UniRule"/>
</dbReference>
<evidence type="ECO:0000256" key="8">
    <source>
        <dbReference type="RuleBase" id="RU366036"/>
    </source>
</evidence>
<gene>
    <name evidence="10" type="ORF">PCASD_00997</name>
</gene>
<dbReference type="PANTHER" id="PTHR13381">
    <property type="entry name" value="RNA POLYMERASE II HOLOENZYME COMPONENT SRB7"/>
    <property type="match status" value="1"/>
</dbReference>
<dbReference type="Gene3D" id="6.10.280.10">
    <property type="entry name" value="Mediator complex, subunit Med21"/>
    <property type="match status" value="1"/>
</dbReference>
<dbReference type="SUPFAM" id="SSF140718">
    <property type="entry name" value="Mediator hinge subcomplex-like"/>
    <property type="match status" value="1"/>
</dbReference>
<protein>
    <recommendedName>
        <fullName evidence="3 8">Mediator of RNA polymerase II transcription subunit 21</fullName>
    </recommendedName>
</protein>
<evidence type="ECO:0000256" key="4">
    <source>
        <dbReference type="ARBA" id="ARBA00023015"/>
    </source>
</evidence>
<dbReference type="GO" id="GO:0003712">
    <property type="term" value="F:transcription coregulator activity"/>
    <property type="evidence" value="ECO:0007669"/>
    <property type="project" value="TreeGrafter"/>
</dbReference>
<dbReference type="Pfam" id="PF11221">
    <property type="entry name" value="Med21"/>
    <property type="match status" value="1"/>
</dbReference>
<evidence type="ECO:0000256" key="1">
    <source>
        <dbReference type="ARBA" id="ARBA00004123"/>
    </source>
</evidence>
<keyword evidence="5 8" id="KW-0010">Activator</keyword>
<reference evidence="10 11" key="1">
    <citation type="submission" date="2017-11" db="EMBL/GenBank/DDBJ databases">
        <title>De novo assembly and phasing of dikaryotic genomes from two isolates of Puccinia coronata f. sp. avenae, the causal agent of oat crown rust.</title>
        <authorList>
            <person name="Miller M.E."/>
            <person name="Zhang Y."/>
            <person name="Omidvar V."/>
            <person name="Sperschneider J."/>
            <person name="Schwessinger B."/>
            <person name="Raley C."/>
            <person name="Palmer J.M."/>
            <person name="Garnica D."/>
            <person name="Upadhyaya N."/>
            <person name="Rathjen J."/>
            <person name="Taylor J.M."/>
            <person name="Park R.F."/>
            <person name="Dodds P.N."/>
            <person name="Hirsch C.D."/>
            <person name="Kianian S.F."/>
            <person name="Figueroa M."/>
        </authorList>
    </citation>
    <scope>NUCLEOTIDE SEQUENCE [LARGE SCALE GENOMIC DNA]</scope>
    <source>
        <strain evidence="10">12SD80</strain>
    </source>
</reference>
<evidence type="ECO:0000256" key="6">
    <source>
        <dbReference type="ARBA" id="ARBA00023163"/>
    </source>
</evidence>
<evidence type="ECO:0000256" key="9">
    <source>
        <dbReference type="SAM" id="MobiDB-lite"/>
    </source>
</evidence>
<feature type="compositionally biased region" description="Low complexity" evidence="9">
    <location>
        <begin position="115"/>
        <end position="128"/>
    </location>
</feature>
<dbReference type="Proteomes" id="UP000235392">
    <property type="component" value="Unassembled WGS sequence"/>
</dbReference>
<feature type="region of interest" description="Disordered" evidence="9">
    <location>
        <begin position="96"/>
        <end position="167"/>
    </location>
</feature>
<evidence type="ECO:0000313" key="10">
    <source>
        <dbReference type="EMBL" id="PLW51280.1"/>
    </source>
</evidence>
<comment type="subcellular location">
    <subcellularLocation>
        <location evidence="1 8">Nucleus</location>
    </subcellularLocation>
</comment>
<evidence type="ECO:0000256" key="7">
    <source>
        <dbReference type="ARBA" id="ARBA00023242"/>
    </source>
</evidence>
<comment type="subunit">
    <text evidence="8">Component of the Mediator complex.</text>
</comment>
<accession>A0A2N5VMW6</accession>
<keyword evidence="6 8" id="KW-0804">Transcription</keyword>
<evidence type="ECO:0000256" key="3">
    <source>
        <dbReference type="ARBA" id="ARBA00019691"/>
    </source>
</evidence>
<feature type="compositionally biased region" description="Acidic residues" evidence="9">
    <location>
        <begin position="155"/>
        <end position="166"/>
    </location>
</feature>
<evidence type="ECO:0000256" key="5">
    <source>
        <dbReference type="ARBA" id="ARBA00023159"/>
    </source>
</evidence>
<comment type="caution">
    <text evidence="10">The sequence shown here is derived from an EMBL/GenBank/DDBJ whole genome shotgun (WGS) entry which is preliminary data.</text>
</comment>
<keyword evidence="7 8" id="KW-0539">Nucleus</keyword>
<dbReference type="EMBL" id="PGCI01000006">
    <property type="protein sequence ID" value="PLW51280.1"/>
    <property type="molecule type" value="Genomic_DNA"/>
</dbReference>
<proteinExistence type="inferred from homology"/>
<dbReference type="PANTHER" id="PTHR13381:SF0">
    <property type="entry name" value="MEDIATOR OF RNA POLYMERASE II TRANSCRIPTION SUBUNIT 21"/>
    <property type="match status" value="1"/>
</dbReference>
<evidence type="ECO:0000313" key="11">
    <source>
        <dbReference type="Proteomes" id="UP000235392"/>
    </source>
</evidence>
<dbReference type="InterPro" id="IPR021384">
    <property type="entry name" value="Mediator_Med21"/>
</dbReference>
<organism evidence="10 11">
    <name type="scientific">Puccinia coronata f. sp. avenae</name>
    <dbReference type="NCBI Taxonomy" id="200324"/>
    <lineage>
        <taxon>Eukaryota</taxon>
        <taxon>Fungi</taxon>
        <taxon>Dikarya</taxon>
        <taxon>Basidiomycota</taxon>
        <taxon>Pucciniomycotina</taxon>
        <taxon>Pucciniomycetes</taxon>
        <taxon>Pucciniales</taxon>
        <taxon>Pucciniaceae</taxon>
        <taxon>Puccinia</taxon>
    </lineage>
</organism>
<evidence type="ECO:0000256" key="2">
    <source>
        <dbReference type="ARBA" id="ARBA00005770"/>
    </source>
</evidence>
<dbReference type="AlphaFoldDB" id="A0A2N5VMW6"/>
<dbReference type="GO" id="GO:0006357">
    <property type="term" value="P:regulation of transcription by RNA polymerase II"/>
    <property type="evidence" value="ECO:0007669"/>
    <property type="project" value="TreeGrafter"/>
</dbReference>
<comment type="function">
    <text evidence="8">Component of the Mediator complex, a coactivator involved in the regulated transcription of nearly all RNA polymerase II-dependent genes. Mediator functions as a bridge to convey information from gene-specific regulatory proteins to the basal RNA polymerase II transcription machinery. Mediator is recruited to promoters by direct interactions with regulatory proteins and serves as a scaffold for the assembly of a functional preinitiation complex with RNA polymerase II and the general transcription factors.</text>
</comment>
<name>A0A2N5VMW6_9BASI</name>